<evidence type="ECO:0000256" key="1">
    <source>
        <dbReference type="ARBA" id="ARBA00004141"/>
    </source>
</evidence>
<evidence type="ECO:0000313" key="8">
    <source>
        <dbReference type="EMBL" id="KAG5421340.1"/>
    </source>
</evidence>
<comment type="similarity">
    <text evidence="2">Belongs to the acetate uptake transporter (AceTr) (TC 2.A.96) family.</text>
</comment>
<comment type="subcellular location">
    <subcellularLocation>
        <location evidence="1">Membrane</location>
        <topology evidence="1">Multi-pass membrane protein</topology>
    </subcellularLocation>
</comment>
<feature type="transmembrane region" description="Helical" evidence="7">
    <location>
        <begin position="220"/>
        <end position="240"/>
    </location>
</feature>
<keyword evidence="9" id="KW-1185">Reference proteome</keyword>
<evidence type="ECO:0000256" key="3">
    <source>
        <dbReference type="ARBA" id="ARBA00022692"/>
    </source>
</evidence>
<evidence type="ECO:0000256" key="2">
    <source>
        <dbReference type="ARBA" id="ARBA00005587"/>
    </source>
</evidence>
<feature type="compositionally biased region" description="Low complexity" evidence="6">
    <location>
        <begin position="1"/>
        <end position="12"/>
    </location>
</feature>
<accession>A0A8H8DDU7</accession>
<feature type="transmembrane region" description="Helical" evidence="7">
    <location>
        <begin position="102"/>
        <end position="124"/>
    </location>
</feature>
<feature type="transmembrane region" description="Helical" evidence="7">
    <location>
        <begin position="130"/>
        <end position="151"/>
    </location>
</feature>
<feature type="transmembrane region" description="Helical" evidence="7">
    <location>
        <begin position="190"/>
        <end position="213"/>
    </location>
</feature>
<dbReference type="EMBL" id="JAEOAQ010000001">
    <property type="protein sequence ID" value="KAG5421340.1"/>
    <property type="molecule type" value="Genomic_DNA"/>
</dbReference>
<comment type="caution">
    <text evidence="8">The sequence shown here is derived from an EMBL/GenBank/DDBJ whole genome shotgun (WGS) entry which is preliminary data.</text>
</comment>
<dbReference type="GO" id="GO:0005886">
    <property type="term" value="C:plasma membrane"/>
    <property type="evidence" value="ECO:0007669"/>
    <property type="project" value="TreeGrafter"/>
</dbReference>
<dbReference type="NCBIfam" id="NF038013">
    <property type="entry name" value="AceTr_1"/>
    <property type="match status" value="1"/>
</dbReference>
<gene>
    <name evidence="8" type="ORF">I9W82_000430</name>
</gene>
<evidence type="ECO:0000313" key="9">
    <source>
        <dbReference type="Proteomes" id="UP000669133"/>
    </source>
</evidence>
<evidence type="ECO:0000256" key="5">
    <source>
        <dbReference type="ARBA" id="ARBA00023136"/>
    </source>
</evidence>
<reference evidence="8 9" key="1">
    <citation type="submission" date="2020-12" db="EMBL/GenBank/DDBJ databases">
        <title>Effect of drift, selection, and recombination on the evolution of hybrid genomes in Candida yeast pathogens.</title>
        <authorList>
            <person name="Mixao V."/>
            <person name="Ksiezopolska E."/>
            <person name="Saus E."/>
            <person name="Boekhout T."/>
            <person name="Gacser A."/>
            <person name="Gabaldon T."/>
        </authorList>
    </citation>
    <scope>NUCLEOTIDE SEQUENCE [LARGE SCALE GENOMIC DNA]</scope>
    <source>
        <strain evidence="8 9">BP57</strain>
    </source>
</reference>
<dbReference type="AlphaFoldDB" id="A0A8H8DDU7"/>
<dbReference type="GeneID" id="93649059"/>
<feature type="transmembrane region" description="Helical" evidence="7">
    <location>
        <begin position="72"/>
        <end position="90"/>
    </location>
</feature>
<dbReference type="RefSeq" id="XP_067550456.1">
    <property type="nucleotide sequence ID" value="XM_067693358.1"/>
</dbReference>
<dbReference type="InterPro" id="IPR051633">
    <property type="entry name" value="AceTr"/>
</dbReference>
<dbReference type="PANTHER" id="PTHR31123:SF1">
    <property type="entry name" value="ACCUMULATION OF DYADS PROTEIN 2-RELATED"/>
    <property type="match status" value="1"/>
</dbReference>
<dbReference type="Pfam" id="PF01184">
    <property type="entry name" value="Gpr1_Fun34_YaaH"/>
    <property type="match status" value="1"/>
</dbReference>
<evidence type="ECO:0000256" key="7">
    <source>
        <dbReference type="SAM" id="Phobius"/>
    </source>
</evidence>
<keyword evidence="5 7" id="KW-0472">Membrane</keyword>
<feature type="transmembrane region" description="Helical" evidence="7">
    <location>
        <begin position="163"/>
        <end position="184"/>
    </location>
</feature>
<evidence type="ECO:0000256" key="4">
    <source>
        <dbReference type="ARBA" id="ARBA00022989"/>
    </source>
</evidence>
<dbReference type="Proteomes" id="UP000669133">
    <property type="component" value="Unassembled WGS sequence"/>
</dbReference>
<dbReference type="InterPro" id="IPR000791">
    <property type="entry name" value="Gpr1/Fun34/SatP-like"/>
</dbReference>
<evidence type="ECO:0000256" key="6">
    <source>
        <dbReference type="SAM" id="MobiDB-lite"/>
    </source>
</evidence>
<sequence length="265" mass="28162">MSSASSQHSAPSKHVSTDGDENGVSRVQIEGAGGEFVIINGQKFYRHELMAAFGGTLNTGAMPYPKLNINPAPIGLSGLAMVLFVLGLFNARAMGITIPNGVVSLACFYGGMIQFLAGLCEFVTGNTFGLTALVSLGSFCLSYAAIFIENFGIAAAYAETDQFGNAVGFFLLAWALIIFVLTLLTLKSTWGIFLMFLFLTLMFLLLCGGSFVGKVGVNRAGGVIGVITAFITWYNAYAGVASRTNSYLVPHPIAMPHSIPFKKHK</sequence>
<proteinExistence type="inferred from homology"/>
<dbReference type="PANTHER" id="PTHR31123">
    <property type="entry name" value="ACCUMULATION OF DYADS PROTEIN 2-RELATED"/>
    <property type="match status" value="1"/>
</dbReference>
<organism evidence="8 9">
    <name type="scientific">Candida metapsilosis</name>
    <dbReference type="NCBI Taxonomy" id="273372"/>
    <lineage>
        <taxon>Eukaryota</taxon>
        <taxon>Fungi</taxon>
        <taxon>Dikarya</taxon>
        <taxon>Ascomycota</taxon>
        <taxon>Saccharomycotina</taxon>
        <taxon>Pichiomycetes</taxon>
        <taxon>Debaryomycetaceae</taxon>
        <taxon>Candida/Lodderomyces clade</taxon>
        <taxon>Candida</taxon>
    </lineage>
</organism>
<feature type="region of interest" description="Disordered" evidence="6">
    <location>
        <begin position="1"/>
        <end position="24"/>
    </location>
</feature>
<keyword evidence="4 7" id="KW-1133">Transmembrane helix</keyword>
<protein>
    <submittedName>
        <fullName evidence="8">Mug86</fullName>
    </submittedName>
</protein>
<dbReference type="OrthoDB" id="3648309at2759"/>
<dbReference type="GO" id="GO:0015123">
    <property type="term" value="F:acetate transmembrane transporter activity"/>
    <property type="evidence" value="ECO:0007669"/>
    <property type="project" value="TreeGrafter"/>
</dbReference>
<keyword evidence="3 7" id="KW-0812">Transmembrane</keyword>
<name>A0A8H8DDU7_9ASCO</name>